<dbReference type="InterPro" id="IPR016181">
    <property type="entry name" value="Acyl_CoA_acyltransferase"/>
</dbReference>
<sequence>MASDERLILVSATGRLVLIHPPPEQDDDKVAELFSHPQNLQHLHHFPTSMDREGATKRRLKRYADGFVDFHIHFAPVQSEGMRIWDSGEFIGVCGFQRIDVVNHAAEVGIIVQADYHRTGIASEALFALLSLGFREPTFPDVSETDQLESKKAALQGQIQLLQSIISRTSVEKGELEKLADQQAEALENDETNESLRNLAQKPVSDLRDWCRQTETRLEGYRSVLDRAQSALDSLEVPPPPTYHTNEGADSPLPPSIASRLPAIHRCTFLTSEHNTAFRGWMEDTLGVQPESIQRSAWRDPKAGCWNDNVGYAILEDEWRGEGGKIGIRERLERKVMALHS</sequence>
<organism evidence="2 3">
    <name type="scientific">Jaapia argillacea MUCL 33604</name>
    <dbReference type="NCBI Taxonomy" id="933084"/>
    <lineage>
        <taxon>Eukaryota</taxon>
        <taxon>Fungi</taxon>
        <taxon>Dikarya</taxon>
        <taxon>Basidiomycota</taxon>
        <taxon>Agaricomycotina</taxon>
        <taxon>Agaricomycetes</taxon>
        <taxon>Agaricomycetidae</taxon>
        <taxon>Jaapiales</taxon>
        <taxon>Jaapiaceae</taxon>
        <taxon>Jaapia</taxon>
    </lineage>
</organism>
<dbReference type="InterPro" id="IPR000182">
    <property type="entry name" value="GNAT_dom"/>
</dbReference>
<name>A0A067P9L8_9AGAM</name>
<evidence type="ECO:0000313" key="2">
    <source>
        <dbReference type="EMBL" id="KDQ51424.1"/>
    </source>
</evidence>
<reference evidence="3" key="1">
    <citation type="journal article" date="2014" name="Proc. Natl. Acad. Sci. U.S.A.">
        <title>Extensive sampling of basidiomycete genomes demonstrates inadequacy of the white-rot/brown-rot paradigm for wood decay fungi.</title>
        <authorList>
            <person name="Riley R."/>
            <person name="Salamov A.A."/>
            <person name="Brown D.W."/>
            <person name="Nagy L.G."/>
            <person name="Floudas D."/>
            <person name="Held B.W."/>
            <person name="Levasseur A."/>
            <person name="Lombard V."/>
            <person name="Morin E."/>
            <person name="Otillar R."/>
            <person name="Lindquist E.A."/>
            <person name="Sun H."/>
            <person name="LaButti K.M."/>
            <person name="Schmutz J."/>
            <person name="Jabbour D."/>
            <person name="Luo H."/>
            <person name="Baker S.E."/>
            <person name="Pisabarro A.G."/>
            <person name="Walton J.D."/>
            <person name="Blanchette R.A."/>
            <person name="Henrissat B."/>
            <person name="Martin F."/>
            <person name="Cullen D."/>
            <person name="Hibbett D.S."/>
            <person name="Grigoriev I.V."/>
        </authorList>
    </citation>
    <scope>NUCLEOTIDE SEQUENCE [LARGE SCALE GENOMIC DNA]</scope>
    <source>
        <strain evidence="3">MUCL 33604</strain>
    </source>
</reference>
<evidence type="ECO:0000313" key="3">
    <source>
        <dbReference type="Proteomes" id="UP000027265"/>
    </source>
</evidence>
<feature type="domain" description="N-acetyltransferase" evidence="1">
    <location>
        <begin position="17"/>
        <end position="141"/>
    </location>
</feature>
<protein>
    <recommendedName>
        <fullName evidence="1">N-acetyltransferase domain-containing protein</fullName>
    </recommendedName>
</protein>
<dbReference type="GO" id="GO:0008999">
    <property type="term" value="F:protein-N-terminal-alanine acetyltransferase activity"/>
    <property type="evidence" value="ECO:0007669"/>
    <property type="project" value="TreeGrafter"/>
</dbReference>
<dbReference type="InParanoid" id="A0A067P9L8"/>
<dbReference type="PANTHER" id="PTHR43441">
    <property type="entry name" value="RIBOSOMAL-PROTEIN-SERINE ACETYLTRANSFERASE"/>
    <property type="match status" value="1"/>
</dbReference>
<dbReference type="OrthoDB" id="64477at2759"/>
<gene>
    <name evidence="2" type="ORF">JAAARDRAFT_41092</name>
</gene>
<keyword evidence="3" id="KW-1185">Reference proteome</keyword>
<dbReference type="Pfam" id="PF13302">
    <property type="entry name" value="Acetyltransf_3"/>
    <property type="match status" value="1"/>
</dbReference>
<proteinExistence type="predicted"/>
<dbReference type="Proteomes" id="UP000027265">
    <property type="component" value="Unassembled WGS sequence"/>
</dbReference>
<dbReference type="Gene3D" id="3.40.630.30">
    <property type="match status" value="1"/>
</dbReference>
<dbReference type="GO" id="GO:1990189">
    <property type="term" value="F:protein N-terminal-serine acetyltransferase activity"/>
    <property type="evidence" value="ECO:0007669"/>
    <property type="project" value="TreeGrafter"/>
</dbReference>
<accession>A0A067P9L8</accession>
<dbReference type="AlphaFoldDB" id="A0A067P9L8"/>
<dbReference type="STRING" id="933084.A0A067P9L8"/>
<evidence type="ECO:0000259" key="1">
    <source>
        <dbReference type="Pfam" id="PF13302"/>
    </source>
</evidence>
<dbReference type="PANTHER" id="PTHR43441:SF2">
    <property type="entry name" value="FAMILY ACETYLTRANSFERASE, PUTATIVE (AFU_ORTHOLOGUE AFUA_7G00850)-RELATED"/>
    <property type="match status" value="1"/>
</dbReference>
<dbReference type="HOGENOM" id="CLU_813981_0_0_1"/>
<dbReference type="SUPFAM" id="SSF55729">
    <property type="entry name" value="Acyl-CoA N-acyltransferases (Nat)"/>
    <property type="match status" value="1"/>
</dbReference>
<dbReference type="InterPro" id="IPR051908">
    <property type="entry name" value="Ribosomal_N-acetyltransferase"/>
</dbReference>
<dbReference type="EMBL" id="KL197748">
    <property type="protein sequence ID" value="KDQ51424.1"/>
    <property type="molecule type" value="Genomic_DNA"/>
</dbReference>